<dbReference type="Proteomes" id="UP001216595">
    <property type="component" value="Unassembled WGS sequence"/>
</dbReference>
<reference evidence="1 2" key="1">
    <citation type="submission" date="2023-01" db="EMBL/GenBank/DDBJ databases">
        <title>Novel species of the genus Asticcacaulis isolated from rivers.</title>
        <authorList>
            <person name="Lu H."/>
        </authorList>
    </citation>
    <scope>NUCLEOTIDE SEQUENCE [LARGE SCALE GENOMIC DNA]</scope>
    <source>
        <strain evidence="1 2">DXS10W</strain>
    </source>
</reference>
<protein>
    <submittedName>
        <fullName evidence="1">Uncharacterized protein</fullName>
    </submittedName>
</protein>
<gene>
    <name evidence="1" type="ORF">PQU94_13450</name>
</gene>
<name>A0ABT5IGI5_9CAUL</name>
<dbReference type="RefSeq" id="WP_272741962.1">
    <property type="nucleotide sequence ID" value="NZ_JAQQKW010000008.1"/>
</dbReference>
<comment type="caution">
    <text evidence="1">The sequence shown here is derived from an EMBL/GenBank/DDBJ whole genome shotgun (WGS) entry which is preliminary data.</text>
</comment>
<evidence type="ECO:0000313" key="2">
    <source>
        <dbReference type="Proteomes" id="UP001216595"/>
    </source>
</evidence>
<sequence>MKPPDPETQHVERNSERARSLFLQLADKYALKLEWDETSPVELAATLPQQPGLDWSLWLCLQNNDELWISGGFFTFSWFPVEDAKVEAEFAEALDGILSGRFQLRCVYGSLGQSPCRVELETGAFDKGPSLASYGFGPIFFRFGGAEVILRNGHPTIKTGRAVKLPLP</sequence>
<accession>A0ABT5IGI5</accession>
<evidence type="ECO:0000313" key="1">
    <source>
        <dbReference type="EMBL" id="MDC7695285.1"/>
    </source>
</evidence>
<dbReference type="EMBL" id="JAQQKW010000008">
    <property type="protein sequence ID" value="MDC7695285.1"/>
    <property type="molecule type" value="Genomic_DNA"/>
</dbReference>
<keyword evidence="2" id="KW-1185">Reference proteome</keyword>
<proteinExistence type="predicted"/>
<organism evidence="1 2">
    <name type="scientific">Asticcacaulis currens</name>
    <dbReference type="NCBI Taxonomy" id="2984210"/>
    <lineage>
        <taxon>Bacteria</taxon>
        <taxon>Pseudomonadati</taxon>
        <taxon>Pseudomonadota</taxon>
        <taxon>Alphaproteobacteria</taxon>
        <taxon>Caulobacterales</taxon>
        <taxon>Caulobacteraceae</taxon>
        <taxon>Asticcacaulis</taxon>
    </lineage>
</organism>